<dbReference type="AlphaFoldDB" id="A0A554XJW0"/>
<evidence type="ECO:0000313" key="2">
    <source>
        <dbReference type="Proteomes" id="UP000318294"/>
    </source>
</evidence>
<dbReference type="Proteomes" id="UP000318294">
    <property type="component" value="Unassembled WGS sequence"/>
</dbReference>
<gene>
    <name evidence="1" type="ORF">Tchar_00158</name>
</gene>
<dbReference type="EMBL" id="VJON01000002">
    <property type="protein sequence ID" value="TSE36113.1"/>
    <property type="molecule type" value="Genomic_DNA"/>
</dbReference>
<organism evidence="1 2">
    <name type="scientific">Tepidimonas charontis</name>
    <dbReference type="NCBI Taxonomy" id="2267262"/>
    <lineage>
        <taxon>Bacteria</taxon>
        <taxon>Pseudomonadati</taxon>
        <taxon>Pseudomonadota</taxon>
        <taxon>Betaproteobacteria</taxon>
        <taxon>Burkholderiales</taxon>
        <taxon>Tepidimonas</taxon>
    </lineage>
</organism>
<evidence type="ECO:0008006" key="3">
    <source>
        <dbReference type="Google" id="ProtNLM"/>
    </source>
</evidence>
<keyword evidence="2" id="KW-1185">Reference proteome</keyword>
<proteinExistence type="predicted"/>
<comment type="caution">
    <text evidence="1">The sequence shown here is derived from an EMBL/GenBank/DDBJ whole genome shotgun (WGS) entry which is preliminary data.</text>
</comment>
<sequence length="29" mass="3458">MPMEAERINALSNRLQDLTQRVADLRRFL</sequence>
<reference evidence="1 2" key="1">
    <citation type="submission" date="2019-07" db="EMBL/GenBank/DDBJ databases">
        <title>Tepidimonas charontis SPSP-6 draft genome.</title>
        <authorList>
            <person name="Da Costa M.S."/>
            <person name="Froufe H.J.C."/>
            <person name="Egas C."/>
            <person name="Albuquerque L."/>
        </authorList>
    </citation>
    <scope>NUCLEOTIDE SEQUENCE [LARGE SCALE GENOMIC DNA]</scope>
    <source>
        <strain evidence="1 2">SPSP-6</strain>
    </source>
</reference>
<name>A0A554XJW0_9BURK</name>
<evidence type="ECO:0000313" key="1">
    <source>
        <dbReference type="EMBL" id="TSE36113.1"/>
    </source>
</evidence>
<accession>A0A554XJW0</accession>
<protein>
    <recommendedName>
        <fullName evidence="3">Peptide chain release factor 2</fullName>
    </recommendedName>
</protein>